<evidence type="ECO:0000313" key="3">
    <source>
        <dbReference type="Proteomes" id="UP000186922"/>
    </source>
</evidence>
<gene>
    <name evidence="2" type="primary">RvY_01356-1</name>
    <name evidence="2" type="synonym">RvY_01356.1</name>
    <name evidence="2" type="ORF">RvY_01356</name>
</gene>
<dbReference type="Pfam" id="PF00646">
    <property type="entry name" value="F-box"/>
    <property type="match status" value="1"/>
</dbReference>
<comment type="caution">
    <text evidence="2">The sequence shown here is derived from an EMBL/GenBank/DDBJ whole genome shotgun (WGS) entry which is preliminary data.</text>
</comment>
<reference evidence="2 3" key="1">
    <citation type="journal article" date="2016" name="Nat. Commun.">
        <title>Extremotolerant tardigrade genome and improved radiotolerance of human cultured cells by tardigrade-unique protein.</title>
        <authorList>
            <person name="Hashimoto T."/>
            <person name="Horikawa D.D."/>
            <person name="Saito Y."/>
            <person name="Kuwahara H."/>
            <person name="Kozuka-Hata H."/>
            <person name="Shin-I T."/>
            <person name="Minakuchi Y."/>
            <person name="Ohishi K."/>
            <person name="Motoyama A."/>
            <person name="Aizu T."/>
            <person name="Enomoto A."/>
            <person name="Kondo K."/>
            <person name="Tanaka S."/>
            <person name="Hara Y."/>
            <person name="Koshikawa S."/>
            <person name="Sagara H."/>
            <person name="Miura T."/>
            <person name="Yokobori S."/>
            <person name="Miyagawa K."/>
            <person name="Suzuki Y."/>
            <person name="Kubo T."/>
            <person name="Oyama M."/>
            <person name="Kohara Y."/>
            <person name="Fujiyama A."/>
            <person name="Arakawa K."/>
            <person name="Katayama T."/>
            <person name="Toyoda A."/>
            <person name="Kunieda T."/>
        </authorList>
    </citation>
    <scope>NUCLEOTIDE SEQUENCE [LARGE SCALE GENOMIC DNA]</scope>
    <source>
        <strain evidence="2 3">YOKOZUNA-1</strain>
    </source>
</reference>
<dbReference type="OrthoDB" id="101791at2759"/>
<keyword evidence="3" id="KW-1185">Reference proteome</keyword>
<dbReference type="AlphaFoldDB" id="A0A1D1UGE6"/>
<dbReference type="EMBL" id="BDGG01000001">
    <property type="protein sequence ID" value="GAU88716.1"/>
    <property type="molecule type" value="Genomic_DNA"/>
</dbReference>
<proteinExistence type="predicted"/>
<dbReference type="InterPro" id="IPR001810">
    <property type="entry name" value="F-box_dom"/>
</dbReference>
<evidence type="ECO:0000259" key="1">
    <source>
        <dbReference type="Pfam" id="PF00646"/>
    </source>
</evidence>
<dbReference type="Proteomes" id="UP000186922">
    <property type="component" value="Unassembled WGS sequence"/>
</dbReference>
<protein>
    <recommendedName>
        <fullName evidence="1">F-box domain-containing protein</fullName>
    </recommendedName>
</protein>
<sequence>MATGSPKMEQRSAVDVVEDIIELDVRSEDDNEERESALNGGEIFPKPVIFLAEDETNRLRLISESTFHHVPKSFQDDWRILLDERRGNVGLLDGFQFVVDRLMMEEGFRKVQYATTESEQETDSVRRSYYNHTVVCLPDQVFSCVLIFSRSQSWKVGQQAPIPVVVIQSMVPEQFRHLSKFALPTRILQSTRYWISNAYGGNLRSDVVEMYRNLPELSTVVKDTLVLKLKAIICHSLAPPILTGLDSLPCVLLEEILLRTKDAEKTVLTMRQTCKKLRHVADMGHIWRVLGRETFSALKSMSDAEVREKFGSWKQAFVTERRAEIEEKKRKAALEASYGAIVPYHWSGFNSNLFNFAPLQRQVAMPNPYANLFEDEWY</sequence>
<organism evidence="2 3">
    <name type="scientific">Ramazzottius varieornatus</name>
    <name type="common">Water bear</name>
    <name type="synonym">Tardigrade</name>
    <dbReference type="NCBI Taxonomy" id="947166"/>
    <lineage>
        <taxon>Eukaryota</taxon>
        <taxon>Metazoa</taxon>
        <taxon>Ecdysozoa</taxon>
        <taxon>Tardigrada</taxon>
        <taxon>Eutardigrada</taxon>
        <taxon>Parachela</taxon>
        <taxon>Hypsibioidea</taxon>
        <taxon>Ramazzottiidae</taxon>
        <taxon>Ramazzottius</taxon>
    </lineage>
</organism>
<dbReference type="SUPFAM" id="SSF81383">
    <property type="entry name" value="F-box domain"/>
    <property type="match status" value="1"/>
</dbReference>
<name>A0A1D1UGE6_RAMVA</name>
<accession>A0A1D1UGE6</accession>
<dbReference type="Gene3D" id="3.40.1000.30">
    <property type="match status" value="1"/>
</dbReference>
<evidence type="ECO:0000313" key="2">
    <source>
        <dbReference type="EMBL" id="GAU88716.1"/>
    </source>
</evidence>
<feature type="domain" description="F-box" evidence="1">
    <location>
        <begin position="245"/>
        <end position="288"/>
    </location>
</feature>
<dbReference type="InterPro" id="IPR036047">
    <property type="entry name" value="F-box-like_dom_sf"/>
</dbReference>